<gene>
    <name evidence="2" type="ORF">Dsin_028305</name>
</gene>
<dbReference type="Proteomes" id="UP001281410">
    <property type="component" value="Unassembled WGS sequence"/>
</dbReference>
<comment type="caution">
    <text evidence="2">The sequence shown here is derived from an EMBL/GenBank/DDBJ whole genome shotgun (WGS) entry which is preliminary data.</text>
</comment>
<accession>A0AAD9ZQV3</accession>
<evidence type="ECO:0000313" key="3">
    <source>
        <dbReference type="Proteomes" id="UP001281410"/>
    </source>
</evidence>
<dbReference type="EMBL" id="JANJYJ010000009">
    <property type="protein sequence ID" value="KAK3188744.1"/>
    <property type="molecule type" value="Genomic_DNA"/>
</dbReference>
<feature type="region of interest" description="Disordered" evidence="1">
    <location>
        <begin position="1"/>
        <end position="23"/>
    </location>
</feature>
<name>A0AAD9ZQV3_9ROSI</name>
<feature type="compositionally biased region" description="Low complexity" evidence="1">
    <location>
        <begin position="1"/>
        <end position="16"/>
    </location>
</feature>
<reference evidence="2" key="1">
    <citation type="journal article" date="2023" name="Plant J.">
        <title>Genome sequences and population genomics provide insights into the demographic history, inbreeding, and mutation load of two 'living fossil' tree species of Dipteronia.</title>
        <authorList>
            <person name="Feng Y."/>
            <person name="Comes H.P."/>
            <person name="Chen J."/>
            <person name="Zhu S."/>
            <person name="Lu R."/>
            <person name="Zhang X."/>
            <person name="Li P."/>
            <person name="Qiu J."/>
            <person name="Olsen K.M."/>
            <person name="Qiu Y."/>
        </authorList>
    </citation>
    <scope>NUCLEOTIDE SEQUENCE</scope>
    <source>
        <strain evidence="2">NBL</strain>
    </source>
</reference>
<evidence type="ECO:0000313" key="2">
    <source>
        <dbReference type="EMBL" id="KAK3188744.1"/>
    </source>
</evidence>
<evidence type="ECO:0000256" key="1">
    <source>
        <dbReference type="SAM" id="MobiDB-lite"/>
    </source>
</evidence>
<proteinExistence type="predicted"/>
<protein>
    <submittedName>
        <fullName evidence="2">Uncharacterized protein</fullName>
    </submittedName>
</protein>
<sequence>MLRFLSSSSPSSVPNKSEPDNEDFKSLFSRAGMQAIKEIVPTLLHALEDDKPMILS</sequence>
<dbReference type="AlphaFoldDB" id="A0AAD9ZQV3"/>
<keyword evidence="3" id="KW-1185">Reference proteome</keyword>
<organism evidence="2 3">
    <name type="scientific">Dipteronia sinensis</name>
    <dbReference type="NCBI Taxonomy" id="43782"/>
    <lineage>
        <taxon>Eukaryota</taxon>
        <taxon>Viridiplantae</taxon>
        <taxon>Streptophyta</taxon>
        <taxon>Embryophyta</taxon>
        <taxon>Tracheophyta</taxon>
        <taxon>Spermatophyta</taxon>
        <taxon>Magnoliopsida</taxon>
        <taxon>eudicotyledons</taxon>
        <taxon>Gunneridae</taxon>
        <taxon>Pentapetalae</taxon>
        <taxon>rosids</taxon>
        <taxon>malvids</taxon>
        <taxon>Sapindales</taxon>
        <taxon>Sapindaceae</taxon>
        <taxon>Hippocastanoideae</taxon>
        <taxon>Acereae</taxon>
        <taxon>Dipteronia</taxon>
    </lineage>
</organism>